<dbReference type="CDD" id="cd13121">
    <property type="entry name" value="BF2867_like_C"/>
    <property type="match status" value="1"/>
</dbReference>
<dbReference type="InterPro" id="IPR025049">
    <property type="entry name" value="Mfa-like_1"/>
</dbReference>
<dbReference type="RefSeq" id="WP_057099004.1">
    <property type="nucleotide sequence ID" value="NZ_JABDSJ010000058.1"/>
</dbReference>
<dbReference type="AlphaFoldDB" id="A0A0P0M2G1"/>
<reference evidence="1 2" key="2">
    <citation type="journal article" date="2016" name="Genome Biol. Evol.">
        <title>Extensive mobilome-driven genome diversification in mouse gut-associated Bacteroides vulgatus mpk.</title>
        <authorList>
            <person name="Lange A."/>
            <person name="Beier S."/>
            <person name="Steimle A."/>
            <person name="Autenrieth I.B."/>
            <person name="Huson D.H."/>
            <person name="Frick J.S."/>
        </authorList>
    </citation>
    <scope>NUCLEOTIDE SEQUENCE [LARGE SCALE GENOMIC DNA]</scope>
    <source>
        <strain evidence="2">mpk</strain>
    </source>
</reference>
<name>A0A0P0M2G1_PHOVU</name>
<organism evidence="1 2">
    <name type="scientific">Phocaeicola vulgatus</name>
    <name type="common">Bacteroides vulgatus</name>
    <dbReference type="NCBI Taxonomy" id="821"/>
    <lineage>
        <taxon>Bacteria</taxon>
        <taxon>Pseudomonadati</taxon>
        <taxon>Bacteroidota</taxon>
        <taxon>Bacteroidia</taxon>
        <taxon>Bacteroidales</taxon>
        <taxon>Bacteroidaceae</taxon>
        <taxon>Phocaeicola</taxon>
    </lineage>
</organism>
<dbReference type="EMBL" id="CP013020">
    <property type="protein sequence ID" value="ALK84475.1"/>
    <property type="molecule type" value="Genomic_DNA"/>
</dbReference>
<dbReference type="Pfam" id="PF13149">
    <property type="entry name" value="Mfa_like_1"/>
    <property type="match status" value="1"/>
</dbReference>
<dbReference type="Gene3D" id="2.60.40.2630">
    <property type="match status" value="1"/>
</dbReference>
<accession>A0A0P0M2G1</accession>
<evidence type="ECO:0000313" key="2">
    <source>
        <dbReference type="Proteomes" id="UP000061587"/>
    </source>
</evidence>
<dbReference type="InterPro" id="IPR042278">
    <property type="entry name" value="Mfa-like_1_N"/>
</dbReference>
<protein>
    <submittedName>
        <fullName evidence="1">Uncharacterized protein</fullName>
    </submittedName>
</protein>
<dbReference type="PROSITE" id="PS51257">
    <property type="entry name" value="PROKAR_LIPOPROTEIN"/>
    <property type="match status" value="1"/>
</dbReference>
<dbReference type="PATRIC" id="fig|821.40.peg.2240"/>
<dbReference type="CDD" id="cd13120">
    <property type="entry name" value="BF2867_like_N"/>
    <property type="match status" value="1"/>
</dbReference>
<gene>
    <name evidence="1" type="ORF">BvMPK_1873</name>
</gene>
<proteinExistence type="predicted"/>
<reference evidence="2" key="1">
    <citation type="submission" date="2015-10" db="EMBL/GenBank/DDBJ databases">
        <title>Extensive mobilome-driven genome diversification in gut-associated Bacteroides vulgatus mpk.</title>
        <authorList>
            <person name="Beier S."/>
            <person name="Lange A."/>
            <person name="Huson D.H."/>
            <person name="Frick J.-S."/>
            <person name="Autenrieth I.B."/>
        </authorList>
    </citation>
    <scope>NUCLEOTIDE SEQUENCE [LARGE SCALE GENOMIC DNA]</scope>
    <source>
        <strain evidence="2">mpk</strain>
    </source>
</reference>
<sequence length="605" mass="68676">MKKMKTFGYLLMAVMACMTCSCRDEEPLPDPVPPVVEPENPGNPEEPDTGKVYLGIAPIIENMQEQRAVVENWKEGHCLGVTAAGDVNIPFTFDGRRWKAGKQVEVTAEQKVSAYYPYNVQYTDMTAIPVDITTQEDYMYGEGGVSVEKPSAALVMKHALSLVRILIKKNDYTGDGMVDAVTFGGVRLSASMDVTSGKLLPTGQPGEYKAGGNYTLDDASPVYVEAILMPVGTAEGITVNVHVDGRDFTYALPPTHVWNPGMIYTYTLNMKSGYNCEVDVDHVPMDEEYWSTFGKTDRIVMRDCGTDRIYIWPNYTEYGYDTYTGEGKVWGFFLRYRNRGGGEDFAGQARFVLMDGNRIVEQYQPFDIKCGNGAWDGYCKYCYVQAVPGTYRLAVLFKKNGESAWFKPYGYDQNSNDGEWMYEVRPATDMPALRMITLENQKCNTFLVYPVPDNDWFNIVYTLSNKSRKAMKGTIKVVWEREFKLESNSYRPSDKKENKIDDYEWRDELGSCTVDIAAGVRFWKGIVSCKFPVQRKEPRDATSGVGYCASMVHLYYQLEGSSEWKLLRCDTEYLFNRNYPGSESAKMDEAFNYLYIAPESWSRKQ</sequence>
<dbReference type="Gene3D" id="2.60.40.2620">
    <property type="entry name" value="Fimbrillin-like"/>
    <property type="match status" value="1"/>
</dbReference>
<dbReference type="Proteomes" id="UP000061587">
    <property type="component" value="Chromosome"/>
</dbReference>
<evidence type="ECO:0000313" key="1">
    <source>
        <dbReference type="EMBL" id="ALK84475.1"/>
    </source>
</evidence>